<dbReference type="EMBL" id="CM023490">
    <property type="protein sequence ID" value="KAH6943596.1"/>
    <property type="molecule type" value="Genomic_DNA"/>
</dbReference>
<comment type="caution">
    <text evidence="1">The sequence shown here is derived from an EMBL/GenBank/DDBJ whole genome shotgun (WGS) entry which is preliminary data.</text>
</comment>
<evidence type="ECO:0000313" key="2">
    <source>
        <dbReference type="Proteomes" id="UP000821845"/>
    </source>
</evidence>
<reference evidence="1" key="1">
    <citation type="submission" date="2020-05" db="EMBL/GenBank/DDBJ databases">
        <title>Large-scale comparative analyses of tick genomes elucidate their genetic diversity and vector capacities.</title>
        <authorList>
            <person name="Jia N."/>
            <person name="Wang J."/>
            <person name="Shi W."/>
            <person name="Du L."/>
            <person name="Sun Y."/>
            <person name="Zhan W."/>
            <person name="Jiang J."/>
            <person name="Wang Q."/>
            <person name="Zhang B."/>
            <person name="Ji P."/>
            <person name="Sakyi L.B."/>
            <person name="Cui X."/>
            <person name="Yuan T."/>
            <person name="Jiang B."/>
            <person name="Yang W."/>
            <person name="Lam T.T.-Y."/>
            <person name="Chang Q."/>
            <person name="Ding S."/>
            <person name="Wang X."/>
            <person name="Zhu J."/>
            <person name="Ruan X."/>
            <person name="Zhao L."/>
            <person name="Wei J."/>
            <person name="Que T."/>
            <person name="Du C."/>
            <person name="Cheng J."/>
            <person name="Dai P."/>
            <person name="Han X."/>
            <person name="Huang E."/>
            <person name="Gao Y."/>
            <person name="Liu J."/>
            <person name="Shao H."/>
            <person name="Ye R."/>
            <person name="Li L."/>
            <person name="Wei W."/>
            <person name="Wang X."/>
            <person name="Wang C."/>
            <person name="Yang T."/>
            <person name="Huo Q."/>
            <person name="Li W."/>
            <person name="Guo W."/>
            <person name="Chen H."/>
            <person name="Zhou L."/>
            <person name="Ni X."/>
            <person name="Tian J."/>
            <person name="Zhou Y."/>
            <person name="Sheng Y."/>
            <person name="Liu T."/>
            <person name="Pan Y."/>
            <person name="Xia L."/>
            <person name="Li J."/>
            <person name="Zhao F."/>
            <person name="Cao W."/>
        </authorList>
    </citation>
    <scope>NUCLEOTIDE SEQUENCE</scope>
    <source>
        <strain evidence="1">Hyas-2018</strain>
    </source>
</reference>
<evidence type="ECO:0000313" key="1">
    <source>
        <dbReference type="EMBL" id="KAH6943596.1"/>
    </source>
</evidence>
<name>A0ACB7TBU8_HYAAI</name>
<keyword evidence="2" id="KW-1185">Reference proteome</keyword>
<dbReference type="Proteomes" id="UP000821845">
    <property type="component" value="Chromosome 10"/>
</dbReference>
<protein>
    <submittedName>
        <fullName evidence="1">Uncharacterized protein</fullName>
    </submittedName>
</protein>
<sequence length="293" mass="32760">MTTDAKGTASSRNMSLMVMVARQSRSPTTLIVFSFVSMVLLGLLLHNFTGTLLRQHFPGQLCQRRGGDATAVVVAVRTRPNNFTLREAIRKSMGNSRVQAALPWKVIFYTGYSVDIVRSRALRREVLKGDLIIAPFEASFENTVKIFIETLRWISDQCLPGLEHLVHTNDTTMVNFVAAHEYMAGLEEEKDRHFHCAVAQLVPVERSPNSSMYVPESLFRDSLWPTHCEGDAFIVHAKHLKAIVLSSEAIAQYPLLGQYITGHLPVLARVGHRDIGTKSLMSQLALAWNECGR</sequence>
<organism evidence="1 2">
    <name type="scientific">Hyalomma asiaticum</name>
    <name type="common">Tick</name>
    <dbReference type="NCBI Taxonomy" id="266040"/>
    <lineage>
        <taxon>Eukaryota</taxon>
        <taxon>Metazoa</taxon>
        <taxon>Ecdysozoa</taxon>
        <taxon>Arthropoda</taxon>
        <taxon>Chelicerata</taxon>
        <taxon>Arachnida</taxon>
        <taxon>Acari</taxon>
        <taxon>Parasitiformes</taxon>
        <taxon>Ixodida</taxon>
        <taxon>Ixodoidea</taxon>
        <taxon>Ixodidae</taxon>
        <taxon>Hyalomminae</taxon>
        <taxon>Hyalomma</taxon>
    </lineage>
</organism>
<gene>
    <name evidence="1" type="ORF">HPB50_024783</name>
</gene>
<accession>A0ACB7TBU8</accession>
<proteinExistence type="predicted"/>